<dbReference type="AlphaFoldDB" id="A0A179SGK5"/>
<sequence>MPFALKLPRRNPDAPRPSLRERYAALKGSAAKVIGKPARFTPPKPIGAGEPSKALVALIDAHQLAYAAYLIARSDWAPDLKDLRQAEEEAFRALLHSPLRSDADRAAYAVAVIERQSGALGDHVATGRDHPLAVAYRSLRFGEHAREPEALRHIGRPAEPAPAADPILAAIAASKAATAAFDAFEAELERYGKTSGWAAREGYLSDADAKAQKAVWQTVPTTPAGRRALVKFARTQVQRRAHPDGDVDDSAWLLGLILDALAAMVADPVGAWTAQEPAAEAQLTPNASDRARLSAEQIDLTALDVFQLSALFEAFQVAKFTWEGVGARTYAYEEGLHGERHATELAEVAEFEETRAAWIIDRLEREIVSRKPEDDVQRDEILTVRTQQEFMSNGRIHDNALLLDISRAWIV</sequence>
<organism evidence="1 2">
    <name type="scientific">Methylobacterium platani</name>
    <dbReference type="NCBI Taxonomy" id="427683"/>
    <lineage>
        <taxon>Bacteria</taxon>
        <taxon>Pseudomonadati</taxon>
        <taxon>Pseudomonadota</taxon>
        <taxon>Alphaproteobacteria</taxon>
        <taxon>Hyphomicrobiales</taxon>
        <taxon>Methylobacteriaceae</taxon>
        <taxon>Methylobacterium</taxon>
    </lineage>
</organism>
<dbReference type="RefSeq" id="WP_048432606.1">
    <property type="nucleotide sequence ID" value="NZ_LWHQ01000014.1"/>
</dbReference>
<gene>
    <name evidence="1" type="ORF">A5481_07495</name>
</gene>
<accession>A0A179SGK5</accession>
<proteinExistence type="predicted"/>
<dbReference type="OrthoDB" id="7988424at2"/>
<dbReference type="Proteomes" id="UP000078316">
    <property type="component" value="Unassembled WGS sequence"/>
</dbReference>
<reference evidence="1 2" key="1">
    <citation type="submission" date="2016-04" db="EMBL/GenBank/DDBJ databases">
        <authorList>
            <person name="Evans L.H."/>
            <person name="Alamgir A."/>
            <person name="Owens N."/>
            <person name="Weber N.D."/>
            <person name="Virtaneva K."/>
            <person name="Barbian K."/>
            <person name="Babar A."/>
            <person name="Rosenke K."/>
        </authorList>
    </citation>
    <scope>NUCLEOTIDE SEQUENCE [LARGE SCALE GENOMIC DNA]</scope>
    <source>
        <strain evidence="1 2">PMB02</strain>
    </source>
</reference>
<dbReference type="EMBL" id="LWHQ01000014">
    <property type="protein sequence ID" value="OAS25996.1"/>
    <property type="molecule type" value="Genomic_DNA"/>
</dbReference>
<evidence type="ECO:0000313" key="1">
    <source>
        <dbReference type="EMBL" id="OAS25996.1"/>
    </source>
</evidence>
<dbReference type="STRING" id="427683.A5481_07495"/>
<name>A0A179SGK5_9HYPH</name>
<evidence type="ECO:0000313" key="2">
    <source>
        <dbReference type="Proteomes" id="UP000078316"/>
    </source>
</evidence>
<comment type="caution">
    <text evidence="1">The sequence shown here is derived from an EMBL/GenBank/DDBJ whole genome shotgun (WGS) entry which is preliminary data.</text>
</comment>
<protein>
    <submittedName>
        <fullName evidence="1">Uncharacterized protein</fullName>
    </submittedName>
</protein>